<keyword evidence="2" id="KW-0813">Transport</keyword>
<dbReference type="PROSITE" id="PS00216">
    <property type="entry name" value="SUGAR_TRANSPORT_1"/>
    <property type="match status" value="1"/>
</dbReference>
<evidence type="ECO:0000256" key="6">
    <source>
        <dbReference type="ARBA" id="ARBA00023136"/>
    </source>
</evidence>
<dbReference type="OrthoDB" id="3218494at2"/>
<feature type="transmembrane region" description="Helical" evidence="7">
    <location>
        <begin position="302"/>
        <end position="323"/>
    </location>
</feature>
<dbReference type="Pfam" id="PF07690">
    <property type="entry name" value="MFS_1"/>
    <property type="match status" value="1"/>
</dbReference>
<dbReference type="InterPro" id="IPR020846">
    <property type="entry name" value="MFS_dom"/>
</dbReference>
<dbReference type="RefSeq" id="WP_052386185.1">
    <property type="nucleotide sequence ID" value="NZ_CP073767.1"/>
</dbReference>
<feature type="domain" description="Major facilitator superfamily (MFS) profile" evidence="8">
    <location>
        <begin position="17"/>
        <end position="462"/>
    </location>
</feature>
<dbReference type="InterPro" id="IPR005829">
    <property type="entry name" value="Sugar_transporter_CS"/>
</dbReference>
<keyword evidence="10" id="KW-1185">Reference proteome</keyword>
<dbReference type="Gene3D" id="1.20.1250.20">
    <property type="entry name" value="MFS general substrate transporter like domains"/>
    <property type="match status" value="1"/>
</dbReference>
<feature type="transmembrane region" description="Helical" evidence="7">
    <location>
        <begin position="203"/>
        <end position="221"/>
    </location>
</feature>
<feature type="transmembrane region" description="Helical" evidence="7">
    <location>
        <begin position="439"/>
        <end position="458"/>
    </location>
</feature>
<evidence type="ECO:0000313" key="9">
    <source>
        <dbReference type="EMBL" id="UWZ52354.1"/>
    </source>
</evidence>
<feature type="transmembrane region" description="Helical" evidence="7">
    <location>
        <begin position="82"/>
        <end position="102"/>
    </location>
</feature>
<dbReference type="PROSITE" id="PS50850">
    <property type="entry name" value="MFS"/>
    <property type="match status" value="1"/>
</dbReference>
<dbReference type="GO" id="GO:0005886">
    <property type="term" value="C:plasma membrane"/>
    <property type="evidence" value="ECO:0007669"/>
    <property type="project" value="UniProtKB-SubCell"/>
</dbReference>
<evidence type="ECO:0000256" key="3">
    <source>
        <dbReference type="ARBA" id="ARBA00022475"/>
    </source>
</evidence>
<dbReference type="InterPro" id="IPR036259">
    <property type="entry name" value="MFS_trans_sf"/>
</dbReference>
<name>A0A9Q9IFB5_9ACTN</name>
<feature type="transmembrane region" description="Helical" evidence="7">
    <location>
        <begin position="335"/>
        <end position="356"/>
    </location>
</feature>
<dbReference type="PANTHER" id="PTHR42718:SF46">
    <property type="entry name" value="BLR6921 PROTEIN"/>
    <property type="match status" value="1"/>
</dbReference>
<feature type="transmembrane region" description="Helical" evidence="7">
    <location>
        <begin position="233"/>
        <end position="250"/>
    </location>
</feature>
<feature type="transmembrane region" description="Helical" evidence="7">
    <location>
        <begin position="15"/>
        <end position="39"/>
    </location>
</feature>
<feature type="transmembrane region" description="Helical" evidence="7">
    <location>
        <begin position="169"/>
        <end position="191"/>
    </location>
</feature>
<organism evidence="9 10">
    <name type="scientific">Dactylosporangium aurantiacum</name>
    <dbReference type="NCBI Taxonomy" id="35754"/>
    <lineage>
        <taxon>Bacteria</taxon>
        <taxon>Bacillati</taxon>
        <taxon>Actinomycetota</taxon>
        <taxon>Actinomycetes</taxon>
        <taxon>Micromonosporales</taxon>
        <taxon>Micromonosporaceae</taxon>
        <taxon>Dactylosporangium</taxon>
    </lineage>
</organism>
<evidence type="ECO:0000256" key="1">
    <source>
        <dbReference type="ARBA" id="ARBA00004651"/>
    </source>
</evidence>
<keyword evidence="3" id="KW-1003">Cell membrane</keyword>
<feature type="transmembrane region" description="Helical" evidence="7">
    <location>
        <begin position="51"/>
        <end position="70"/>
    </location>
</feature>
<dbReference type="KEGG" id="daur:Daura_37710"/>
<evidence type="ECO:0000259" key="8">
    <source>
        <dbReference type="PROSITE" id="PS50850"/>
    </source>
</evidence>
<dbReference type="InterPro" id="IPR011701">
    <property type="entry name" value="MFS"/>
</dbReference>
<dbReference type="EMBL" id="CP073767">
    <property type="protein sequence ID" value="UWZ52354.1"/>
    <property type="molecule type" value="Genomic_DNA"/>
</dbReference>
<feature type="transmembrane region" description="Helical" evidence="7">
    <location>
        <begin position="108"/>
        <end position="129"/>
    </location>
</feature>
<dbReference type="SUPFAM" id="SSF103473">
    <property type="entry name" value="MFS general substrate transporter"/>
    <property type="match status" value="1"/>
</dbReference>
<sequence length="473" mass="46254">MPHHHPAGTGRRGGWGVLALLCLAQFMVILDVTVVNVALPRLATDLRLDRAAATWVVTAYTLCFGGLLVLGGRLADVLGRRAVFLTGLAVFTAASLAAGLAGGPATLLAARAAQGVGAALLSPAALAVVSTMFHGPRRHRALAVWGAVGGAGAAAGVLVGGLLVSGPGWSWVFFVNVPIGVAVGGAVAVVVPRSPRYRGRVDVPGALLLTGAAAALIHGLTRAGGAGWTSTGTWLPIAAAAGLAAAAAVVQRTARTPLLPVTLLRRRPVLAGNAVMLAASGLLVAGFFLTSTLAQHVFGYSALRTGLLFLPVTVATVAAAHAAAHGLRRFGARPVAFAAFAAAAAGFALLAGVSAHDDPLRAVLPGFVLAAAGLGAGFVTASTSVMTGVEGHAAGSASGVLNTGHELGAALGVAIASSVAAAGVDPAAGPAAVAGFTDAYTVAAVTAAVAALLLAAALPGGRPAATDAPVFVH</sequence>
<feature type="transmembrane region" description="Helical" evidence="7">
    <location>
        <begin position="270"/>
        <end position="290"/>
    </location>
</feature>
<protein>
    <submittedName>
        <fullName evidence="9">MFS transporter</fullName>
    </submittedName>
</protein>
<evidence type="ECO:0000256" key="5">
    <source>
        <dbReference type="ARBA" id="ARBA00022989"/>
    </source>
</evidence>
<proteinExistence type="predicted"/>
<dbReference type="PRINTS" id="PR01036">
    <property type="entry name" value="TCRTETB"/>
</dbReference>
<feature type="transmembrane region" description="Helical" evidence="7">
    <location>
        <begin position="362"/>
        <end position="386"/>
    </location>
</feature>
<accession>A0A9Q9IFB5</accession>
<gene>
    <name evidence="9" type="ORF">Daura_37710</name>
</gene>
<keyword evidence="4 7" id="KW-0812">Transmembrane</keyword>
<dbReference type="Proteomes" id="UP001058003">
    <property type="component" value="Chromosome"/>
</dbReference>
<dbReference type="Gene3D" id="1.20.1720.10">
    <property type="entry name" value="Multidrug resistance protein D"/>
    <property type="match status" value="1"/>
</dbReference>
<reference evidence="9" key="1">
    <citation type="submission" date="2021-04" db="EMBL/GenBank/DDBJ databases">
        <title>Dactylosporangium aurantiacum NRRL B-8018 full assembly.</title>
        <authorList>
            <person name="Hartkoorn R.C."/>
            <person name="Beaudoing E."/>
            <person name="Hot D."/>
        </authorList>
    </citation>
    <scope>NUCLEOTIDE SEQUENCE</scope>
    <source>
        <strain evidence="9">NRRL B-8018</strain>
    </source>
</reference>
<dbReference type="AlphaFoldDB" id="A0A9Q9IFB5"/>
<feature type="transmembrane region" description="Helical" evidence="7">
    <location>
        <begin position="407"/>
        <end position="424"/>
    </location>
</feature>
<comment type="subcellular location">
    <subcellularLocation>
        <location evidence="1">Cell membrane</location>
        <topology evidence="1">Multi-pass membrane protein</topology>
    </subcellularLocation>
</comment>
<evidence type="ECO:0000313" key="10">
    <source>
        <dbReference type="Proteomes" id="UP001058003"/>
    </source>
</evidence>
<evidence type="ECO:0000256" key="4">
    <source>
        <dbReference type="ARBA" id="ARBA00022692"/>
    </source>
</evidence>
<keyword evidence="5 7" id="KW-1133">Transmembrane helix</keyword>
<dbReference type="PANTHER" id="PTHR42718">
    <property type="entry name" value="MAJOR FACILITATOR SUPERFAMILY MULTIDRUG TRANSPORTER MFSC"/>
    <property type="match status" value="1"/>
</dbReference>
<evidence type="ECO:0000256" key="2">
    <source>
        <dbReference type="ARBA" id="ARBA00022448"/>
    </source>
</evidence>
<feature type="transmembrane region" description="Helical" evidence="7">
    <location>
        <begin position="141"/>
        <end position="163"/>
    </location>
</feature>
<evidence type="ECO:0000256" key="7">
    <source>
        <dbReference type="SAM" id="Phobius"/>
    </source>
</evidence>
<keyword evidence="6 7" id="KW-0472">Membrane</keyword>
<dbReference type="GO" id="GO:0022857">
    <property type="term" value="F:transmembrane transporter activity"/>
    <property type="evidence" value="ECO:0007669"/>
    <property type="project" value="InterPro"/>
</dbReference>